<feature type="compositionally biased region" description="Basic and acidic residues" evidence="1">
    <location>
        <begin position="41"/>
        <end position="50"/>
    </location>
</feature>
<evidence type="ECO:0000256" key="1">
    <source>
        <dbReference type="SAM" id="MobiDB-lite"/>
    </source>
</evidence>
<dbReference type="EnsemblMetazoa" id="G4134.1">
    <property type="protein sequence ID" value="G4134.1:cds"/>
    <property type="gene ID" value="G4134"/>
</dbReference>
<evidence type="ECO:0000313" key="3">
    <source>
        <dbReference type="Proteomes" id="UP000005408"/>
    </source>
</evidence>
<name>A0A8W8MVT1_MAGGI</name>
<proteinExistence type="predicted"/>
<keyword evidence="3" id="KW-1185">Reference proteome</keyword>
<accession>A0A8W8MVT1</accession>
<organism evidence="2 3">
    <name type="scientific">Magallana gigas</name>
    <name type="common">Pacific oyster</name>
    <name type="synonym">Crassostrea gigas</name>
    <dbReference type="NCBI Taxonomy" id="29159"/>
    <lineage>
        <taxon>Eukaryota</taxon>
        <taxon>Metazoa</taxon>
        <taxon>Spiralia</taxon>
        <taxon>Lophotrochozoa</taxon>
        <taxon>Mollusca</taxon>
        <taxon>Bivalvia</taxon>
        <taxon>Autobranchia</taxon>
        <taxon>Pteriomorphia</taxon>
        <taxon>Ostreida</taxon>
        <taxon>Ostreoidea</taxon>
        <taxon>Ostreidae</taxon>
        <taxon>Magallana</taxon>
    </lineage>
</organism>
<dbReference type="AlphaFoldDB" id="A0A8W8MVT1"/>
<dbReference type="Proteomes" id="UP000005408">
    <property type="component" value="Unassembled WGS sequence"/>
</dbReference>
<sequence>MDPIGVSHLSGTDCLSLCEREGGSRRNVEGKLWLRLPVGRRNTEVTEQPHAEGSFADRGWSRQPSPEGVQTDADVDPPDPDTGRSAEVPPVSNRRTTVGSLFSSYMMASLKAPLNKLMKNEVCHKTVYKLKSCEGLA</sequence>
<reference evidence="2" key="1">
    <citation type="submission" date="2022-08" db="UniProtKB">
        <authorList>
            <consortium name="EnsemblMetazoa"/>
        </authorList>
    </citation>
    <scope>IDENTIFICATION</scope>
    <source>
        <strain evidence="2">05x7-T-G4-1.051#20</strain>
    </source>
</reference>
<feature type="region of interest" description="Disordered" evidence="1">
    <location>
        <begin position="37"/>
        <end position="95"/>
    </location>
</feature>
<protein>
    <submittedName>
        <fullName evidence="2">Uncharacterized protein</fullName>
    </submittedName>
</protein>
<evidence type="ECO:0000313" key="2">
    <source>
        <dbReference type="EnsemblMetazoa" id="G4134.1:cds"/>
    </source>
</evidence>